<proteinExistence type="predicted"/>
<reference evidence="1" key="1">
    <citation type="submission" date="2020-02" db="EMBL/GenBank/DDBJ databases">
        <authorList>
            <person name="Meier V. D."/>
        </authorList>
    </citation>
    <scope>NUCLEOTIDE SEQUENCE</scope>
    <source>
        <strain evidence="1">AVDCRST_MAG93</strain>
    </source>
</reference>
<gene>
    <name evidence="1" type="ORF">AVDCRST_MAG93-7925</name>
</gene>
<sequence>MATGAPSQTLALWTTLDEAYKPAEPQGELILQPGKHYAVLSVRGGPEAPGQTSATAYQVWYQLRLEGGRTGRIAALSAA</sequence>
<name>A0A6J4MPL1_9CHLR</name>
<dbReference type="EMBL" id="CADCTR010002666">
    <property type="protein sequence ID" value="CAA9365269.1"/>
    <property type="molecule type" value="Genomic_DNA"/>
</dbReference>
<dbReference type="AlphaFoldDB" id="A0A6J4MPL1"/>
<accession>A0A6J4MPL1</accession>
<organism evidence="1">
    <name type="scientific">uncultured Chloroflexia bacterium</name>
    <dbReference type="NCBI Taxonomy" id="1672391"/>
    <lineage>
        <taxon>Bacteria</taxon>
        <taxon>Bacillati</taxon>
        <taxon>Chloroflexota</taxon>
        <taxon>Chloroflexia</taxon>
        <taxon>environmental samples</taxon>
    </lineage>
</organism>
<evidence type="ECO:0000313" key="1">
    <source>
        <dbReference type="EMBL" id="CAA9365269.1"/>
    </source>
</evidence>
<protein>
    <submittedName>
        <fullName evidence="1">Uncharacterized protein</fullName>
    </submittedName>
</protein>